<dbReference type="PANTHER" id="PTHR33055">
    <property type="entry name" value="TRANSPOSASE FOR INSERTION SEQUENCE ELEMENT IS1111A"/>
    <property type="match status" value="1"/>
</dbReference>
<name>A0A0H1R3K8_9HYPH</name>
<dbReference type="EMBL" id="LCYG01000130">
    <property type="protein sequence ID" value="KLK89644.1"/>
    <property type="molecule type" value="Genomic_DNA"/>
</dbReference>
<proteinExistence type="predicted"/>
<dbReference type="Pfam" id="PF01548">
    <property type="entry name" value="DEDD_Tnp_IS110"/>
    <property type="match status" value="1"/>
</dbReference>
<keyword evidence="4" id="KW-1185">Reference proteome</keyword>
<accession>A0A0H1R3K8</accession>
<evidence type="ECO:0000259" key="1">
    <source>
        <dbReference type="Pfam" id="PF01548"/>
    </source>
</evidence>
<dbReference type="AlphaFoldDB" id="A0A0H1R3K8"/>
<dbReference type="Proteomes" id="UP000035489">
    <property type="component" value="Unassembled WGS sequence"/>
</dbReference>
<dbReference type="RefSeq" id="WP_047192737.1">
    <property type="nucleotide sequence ID" value="NZ_LCYG01000130.1"/>
</dbReference>
<feature type="domain" description="Transposase IS110-like N-terminal" evidence="1">
    <location>
        <begin position="6"/>
        <end position="145"/>
    </location>
</feature>
<dbReference type="GO" id="GO:0004803">
    <property type="term" value="F:transposase activity"/>
    <property type="evidence" value="ECO:0007669"/>
    <property type="project" value="InterPro"/>
</dbReference>
<feature type="domain" description="Transposase IS116/IS110/IS902 C-terminal" evidence="2">
    <location>
        <begin position="213"/>
        <end position="290"/>
    </location>
</feature>
<comment type="caution">
    <text evidence="3">The sequence shown here is derived from an EMBL/GenBank/DDBJ whole genome shotgun (WGS) entry which is preliminary data.</text>
</comment>
<protein>
    <submittedName>
        <fullName evidence="3">Transposase</fullName>
    </submittedName>
</protein>
<evidence type="ECO:0000313" key="4">
    <source>
        <dbReference type="Proteomes" id="UP000035489"/>
    </source>
</evidence>
<evidence type="ECO:0000259" key="2">
    <source>
        <dbReference type="Pfam" id="PF02371"/>
    </source>
</evidence>
<dbReference type="PANTHER" id="PTHR33055:SF3">
    <property type="entry name" value="PUTATIVE TRANSPOSASE FOR IS117-RELATED"/>
    <property type="match status" value="1"/>
</dbReference>
<sequence>MQVTTVGLDLAKHIFQVHAVDATGNVVARKRLRRTEVQSFFADLSPCLIGVEACATSHHWARELTKLGHTVKLMPPAYVKPYVKRGKTDAADAEAICEAVIRPNMRFVPVKSDEQQSVLMLHRVRALLIRQRTMLVNALRGHLAEFGLIVAQGISRIRELIQLLNDESSEAPLPPLARRALAPLVDQLLDLQPRIRALEDELLAWHRQSQESRRLETIPGVGFITATALAATVPDPSHFRSGREFAAWLGLTPRQNSSGGKERLGRISKMGDGYLRTLLVVGATAVIRYARTKTAADTGWINSLLSKKPVRLVSVALANKTARIAWALLSKGEVYRSAVSVGA</sequence>
<dbReference type="Pfam" id="PF02371">
    <property type="entry name" value="Transposase_20"/>
    <property type="match status" value="1"/>
</dbReference>
<dbReference type="InterPro" id="IPR002525">
    <property type="entry name" value="Transp_IS110-like_N"/>
</dbReference>
<dbReference type="NCBIfam" id="NF033542">
    <property type="entry name" value="transpos_IS110"/>
    <property type="match status" value="1"/>
</dbReference>
<dbReference type="GO" id="GO:0006313">
    <property type="term" value="P:DNA transposition"/>
    <property type="evidence" value="ECO:0007669"/>
    <property type="project" value="InterPro"/>
</dbReference>
<organism evidence="3 4">
    <name type="scientific">Microvirga vignae</name>
    <dbReference type="NCBI Taxonomy" id="1225564"/>
    <lineage>
        <taxon>Bacteria</taxon>
        <taxon>Pseudomonadati</taxon>
        <taxon>Pseudomonadota</taxon>
        <taxon>Alphaproteobacteria</taxon>
        <taxon>Hyphomicrobiales</taxon>
        <taxon>Methylobacteriaceae</taxon>
        <taxon>Microvirga</taxon>
    </lineage>
</organism>
<dbReference type="InterPro" id="IPR003346">
    <property type="entry name" value="Transposase_20"/>
</dbReference>
<dbReference type="PATRIC" id="fig|1225564.3.peg.804"/>
<reference evidence="3 4" key="1">
    <citation type="submission" date="2015-05" db="EMBL/GenBank/DDBJ databases">
        <title>Draft genome sequence of Microvirga vignae strain BR3299, a novel nitrogen fixing bacteria isolated from Brazil semi-aired region.</title>
        <authorList>
            <person name="Zilli J.E."/>
            <person name="Passos S.R."/>
            <person name="Leite J."/>
            <person name="Baldani J.I."/>
            <person name="Xavier G.R."/>
            <person name="Rumjaneck N.G."/>
            <person name="Simoes-Araujo J.L."/>
        </authorList>
    </citation>
    <scope>NUCLEOTIDE SEQUENCE [LARGE SCALE GENOMIC DNA]</scope>
    <source>
        <strain evidence="3 4">BR3299</strain>
    </source>
</reference>
<dbReference type="GO" id="GO:0003677">
    <property type="term" value="F:DNA binding"/>
    <property type="evidence" value="ECO:0007669"/>
    <property type="project" value="InterPro"/>
</dbReference>
<gene>
    <name evidence="3" type="ORF">AA309_30205</name>
</gene>
<dbReference type="InterPro" id="IPR047650">
    <property type="entry name" value="Transpos_IS110"/>
</dbReference>
<dbReference type="STRING" id="1225564.AA309_30205"/>
<evidence type="ECO:0000313" key="3">
    <source>
        <dbReference type="EMBL" id="KLK89644.1"/>
    </source>
</evidence>
<dbReference type="OrthoDB" id="5289737at2"/>